<keyword evidence="3" id="KW-1185">Reference proteome</keyword>
<evidence type="ECO:0000313" key="2">
    <source>
        <dbReference type="EMBL" id="ABQ12469.1"/>
    </source>
</evidence>
<name>A5HL23_9CAUD</name>
<proteinExistence type="predicted"/>
<evidence type="ECO:0000313" key="3">
    <source>
        <dbReference type="Proteomes" id="UP000006696"/>
    </source>
</evidence>
<dbReference type="GeneID" id="5220454"/>
<dbReference type="Proteomes" id="UP000006696">
    <property type="component" value="Segment"/>
</dbReference>
<dbReference type="GO" id="GO:0003676">
    <property type="term" value="F:nucleic acid binding"/>
    <property type="evidence" value="ECO:0007669"/>
    <property type="project" value="InterPro"/>
</dbReference>
<sequence>MADKVGTHYLGASAESYFASVCLKQGLDIAKPVLDVGYDYLVKYKGNWQQVQVKHGSRRNGKSRSTSFSFRPTPRRKTSYQGVVDYFAFVSSEGHIWVVPYNVVANSKSIDIHPGLDIWAGYLLKEG</sequence>
<protein>
    <submittedName>
        <fullName evidence="2">PfWMP3_29</fullName>
    </submittedName>
</protein>
<dbReference type="InterPro" id="IPR011856">
    <property type="entry name" value="tRNA_endonuc-like_dom_sf"/>
</dbReference>
<dbReference type="InterPro" id="IPR021671">
    <property type="entry name" value="PD(D/E)XK_Endonuc"/>
</dbReference>
<gene>
    <name evidence="2" type="ORF">PfWMP3_29</name>
</gene>
<dbReference type="Gene3D" id="3.40.1350.10">
    <property type="match status" value="1"/>
</dbReference>
<evidence type="ECO:0000259" key="1">
    <source>
        <dbReference type="Pfam" id="PF11645"/>
    </source>
</evidence>
<dbReference type="Pfam" id="PF11645">
    <property type="entry name" value="PDDEXK_5"/>
    <property type="match status" value="1"/>
</dbReference>
<dbReference type="EMBL" id="EF537008">
    <property type="protein sequence ID" value="ABQ12469.1"/>
    <property type="molecule type" value="Genomic_DNA"/>
</dbReference>
<organism evidence="2 3">
    <name type="scientific">Phormidium phage Pf-WMP3</name>
    <dbReference type="NCBI Taxonomy" id="2914005"/>
    <lineage>
        <taxon>Viruses</taxon>
        <taxon>Duplodnaviria</taxon>
        <taxon>Heunggongvirae</taxon>
        <taxon>Uroviricota</taxon>
        <taxon>Caudoviricetes</taxon>
        <taxon>Saffermanviridae</taxon>
        <taxon>Wumptrevirus</taxon>
        <taxon>Wumptrevirus WMP3</taxon>
    </lineage>
</organism>
<dbReference type="RefSeq" id="YP_001285794.1">
    <property type="nucleotide sequence ID" value="NC_009551.1"/>
</dbReference>
<reference evidence="2 3" key="1">
    <citation type="journal article" date="2008" name="Microb. Ecol.">
        <title>Genomic analysis of freshwater cyanophage Pf-WMP3 Infecting cyanobacterium Phormidium foveolarum: the conserved elements for a phage.</title>
        <authorList>
            <person name="Liu X."/>
            <person name="Kong S."/>
            <person name="Shi M."/>
            <person name="Fu L."/>
            <person name="Gao Y."/>
            <person name="An C."/>
        </authorList>
    </citation>
    <scope>NUCLEOTIDE SEQUENCE [LARGE SCALE GENOMIC DNA]</scope>
</reference>
<dbReference type="KEGG" id="vg:5220454"/>
<feature type="domain" description="PD(D/E)XK endonuclease" evidence="1">
    <location>
        <begin position="7"/>
        <end position="109"/>
    </location>
</feature>
<accession>A5HL23</accession>